<evidence type="ECO:0000259" key="8">
    <source>
        <dbReference type="PROSITE" id="PS51471"/>
    </source>
</evidence>
<organism evidence="9 10">
    <name type="scientific">Asaia bogorensis</name>
    <dbReference type="NCBI Taxonomy" id="91915"/>
    <lineage>
        <taxon>Bacteria</taxon>
        <taxon>Pseudomonadati</taxon>
        <taxon>Pseudomonadota</taxon>
        <taxon>Alphaproteobacteria</taxon>
        <taxon>Acetobacterales</taxon>
        <taxon>Acetobacteraceae</taxon>
        <taxon>Asaia</taxon>
    </lineage>
</organism>
<evidence type="ECO:0000313" key="10">
    <source>
        <dbReference type="Proteomes" id="UP000027583"/>
    </source>
</evidence>
<dbReference type="RefSeq" id="WP_023979483.1">
    <property type="nucleotide sequence ID" value="NZ_CBLX010000027.1"/>
</dbReference>
<dbReference type="NCBIfam" id="NF003975">
    <property type="entry name" value="PRK05467.1-4"/>
    <property type="match status" value="1"/>
</dbReference>
<feature type="binding site" evidence="7">
    <location>
        <position position="169"/>
    </location>
    <ligand>
        <name>2-oxoglutarate</name>
        <dbReference type="ChEBI" id="CHEBI:16810"/>
    </ligand>
</feature>
<dbReference type="AlphaFoldDB" id="A0A060QK57"/>
<dbReference type="HAMAP" id="MF_00657">
    <property type="entry name" value="Hydroxyl_YbiX"/>
    <property type="match status" value="1"/>
</dbReference>
<evidence type="ECO:0000256" key="2">
    <source>
        <dbReference type="ARBA" id="ARBA00022723"/>
    </source>
</evidence>
<dbReference type="Gene3D" id="4.10.860.20">
    <property type="entry name" value="Rabenosyn, Rab binding domain"/>
    <property type="match status" value="1"/>
</dbReference>
<evidence type="ECO:0000256" key="3">
    <source>
        <dbReference type="ARBA" id="ARBA00022896"/>
    </source>
</evidence>
<comment type="caution">
    <text evidence="9">The sequence shown here is derived from an EMBL/GenBank/DDBJ whole genome shotgun (WGS) entry which is preliminary data.</text>
</comment>
<dbReference type="Gene3D" id="2.60.120.620">
    <property type="entry name" value="q2cbj1_9rhob like domain"/>
    <property type="match status" value="1"/>
</dbReference>
<dbReference type="GO" id="GO:0006879">
    <property type="term" value="P:intracellular iron ion homeostasis"/>
    <property type="evidence" value="ECO:0007669"/>
    <property type="project" value="TreeGrafter"/>
</dbReference>
<evidence type="ECO:0000256" key="7">
    <source>
        <dbReference type="HAMAP-Rule" id="MF_00657"/>
    </source>
</evidence>
<accession>A0A060QK57</accession>
<dbReference type="eggNOG" id="COG3128">
    <property type="taxonomic scope" value="Bacteria"/>
</dbReference>
<dbReference type="InterPro" id="IPR044862">
    <property type="entry name" value="Pro_4_hyd_alph_FE2OG_OXY"/>
</dbReference>
<feature type="domain" description="Fe2OG dioxygenase" evidence="8">
    <location>
        <begin position="78"/>
        <end position="178"/>
    </location>
</feature>
<gene>
    <name evidence="9" type="ORF">ASAP_3118</name>
</gene>
<keyword evidence="6 7" id="KW-0408">Iron</keyword>
<keyword evidence="5 7" id="KW-0560">Oxidoreductase</keyword>
<dbReference type="PANTHER" id="PTHR41536">
    <property type="entry name" value="PKHD-TYPE HYDROXYLASE YBIX"/>
    <property type="match status" value="1"/>
</dbReference>
<feature type="binding site" evidence="7">
    <location>
        <position position="96"/>
    </location>
    <ligand>
        <name>Fe cation</name>
        <dbReference type="ChEBI" id="CHEBI:24875"/>
    </ligand>
</feature>
<keyword evidence="4 7" id="KW-0223">Dioxygenase</keyword>
<evidence type="ECO:0000256" key="4">
    <source>
        <dbReference type="ARBA" id="ARBA00022964"/>
    </source>
</evidence>
<dbReference type="NCBIfam" id="NF003974">
    <property type="entry name" value="PRK05467.1-3"/>
    <property type="match status" value="1"/>
</dbReference>
<dbReference type="Proteomes" id="UP000027583">
    <property type="component" value="Unassembled WGS sequence"/>
</dbReference>
<evidence type="ECO:0000313" key="9">
    <source>
        <dbReference type="EMBL" id="CDG41163.1"/>
    </source>
</evidence>
<dbReference type="InterPro" id="IPR005123">
    <property type="entry name" value="Oxoglu/Fe-dep_dioxygenase_dom"/>
</dbReference>
<dbReference type="InterPro" id="IPR023550">
    <property type="entry name" value="PKHD_hydroxylase"/>
</dbReference>
<reference evidence="9 10" key="2">
    <citation type="journal article" date="2014" name="PLoS ONE">
        <title>Evolution of mitochondria reconstructed from the energy metabolism of living bacteria.</title>
        <authorList>
            <person name="Degli Esposti M."/>
            <person name="Chouaia B."/>
            <person name="Comandatore F."/>
            <person name="Crotti E."/>
            <person name="Sassera D."/>
            <person name="Lievens P.M."/>
            <person name="Daffonchio D."/>
            <person name="Bandi C."/>
        </authorList>
    </citation>
    <scope>NUCLEOTIDE SEQUENCE [LARGE SCALE GENOMIC DNA]</scope>
    <source>
        <strain evidence="9 10">SF2.1</strain>
    </source>
</reference>
<name>A0A060QK57_9PROT</name>
<reference evidence="9 10" key="1">
    <citation type="journal article" date="2014" name="Genome Biol. Evol.">
        <title>Acetic acid bacteria genomes reveal functional traits for adaptation to life in insect guts.</title>
        <authorList>
            <person name="Chouaia B."/>
            <person name="Gaiarsa S."/>
            <person name="Crotti E."/>
            <person name="Comandatore F."/>
            <person name="Degli Esposti M."/>
            <person name="Ricci I."/>
            <person name="Alma A."/>
            <person name="Favia G."/>
            <person name="Bandi C."/>
            <person name="Daffonchio D."/>
        </authorList>
    </citation>
    <scope>NUCLEOTIDE SEQUENCE [LARGE SCALE GENOMIC DNA]</scope>
    <source>
        <strain evidence="9 10">SF2.1</strain>
    </source>
</reference>
<evidence type="ECO:0000256" key="5">
    <source>
        <dbReference type="ARBA" id="ARBA00023002"/>
    </source>
</evidence>
<feature type="binding site" evidence="7">
    <location>
        <position position="98"/>
    </location>
    <ligand>
        <name>Fe cation</name>
        <dbReference type="ChEBI" id="CHEBI:24875"/>
    </ligand>
</feature>
<dbReference type="InterPro" id="IPR041097">
    <property type="entry name" value="PKHD_C"/>
</dbReference>
<protein>
    <submittedName>
        <fullName evidence="9">Iron-uptake factor PiuC</fullName>
    </submittedName>
</protein>
<feature type="binding site" evidence="7">
    <location>
        <position position="159"/>
    </location>
    <ligand>
        <name>Fe cation</name>
        <dbReference type="ChEBI" id="CHEBI:24875"/>
    </ligand>
</feature>
<dbReference type="Pfam" id="PF18331">
    <property type="entry name" value="PKHD_C"/>
    <property type="match status" value="1"/>
</dbReference>
<dbReference type="Pfam" id="PF13640">
    <property type="entry name" value="2OG-FeII_Oxy_3"/>
    <property type="match status" value="1"/>
</dbReference>
<keyword evidence="3 7" id="KW-0847">Vitamin C</keyword>
<dbReference type="GO" id="GO:0031418">
    <property type="term" value="F:L-ascorbic acid binding"/>
    <property type="evidence" value="ECO:0007669"/>
    <property type="project" value="UniProtKB-KW"/>
</dbReference>
<keyword evidence="2 7" id="KW-0479">Metal-binding</keyword>
<dbReference type="GO" id="GO:0006974">
    <property type="term" value="P:DNA damage response"/>
    <property type="evidence" value="ECO:0007669"/>
    <property type="project" value="TreeGrafter"/>
</dbReference>
<dbReference type="InterPro" id="IPR006620">
    <property type="entry name" value="Pro_4_hyd_alph"/>
</dbReference>
<dbReference type="SMART" id="SM00702">
    <property type="entry name" value="P4Hc"/>
    <property type="match status" value="1"/>
</dbReference>
<proteinExistence type="inferred from homology"/>
<comment type="cofactor">
    <cofactor evidence="7">
        <name>Fe(2+)</name>
        <dbReference type="ChEBI" id="CHEBI:29033"/>
    </cofactor>
    <text evidence="7">Binds 1 Fe(2+) ion per subunit.</text>
</comment>
<evidence type="ECO:0000256" key="1">
    <source>
        <dbReference type="ARBA" id="ARBA00001961"/>
    </source>
</evidence>
<dbReference type="GO" id="GO:0005506">
    <property type="term" value="F:iron ion binding"/>
    <property type="evidence" value="ECO:0007669"/>
    <property type="project" value="UniProtKB-UniRule"/>
</dbReference>
<evidence type="ECO:0000256" key="6">
    <source>
        <dbReference type="ARBA" id="ARBA00023004"/>
    </source>
</evidence>
<dbReference type="SUPFAM" id="SSF51197">
    <property type="entry name" value="Clavaminate synthase-like"/>
    <property type="match status" value="1"/>
</dbReference>
<dbReference type="EMBL" id="CBLX010000027">
    <property type="protein sequence ID" value="CDG41163.1"/>
    <property type="molecule type" value="Genomic_DNA"/>
</dbReference>
<dbReference type="PROSITE" id="PS51471">
    <property type="entry name" value="FE2OG_OXY"/>
    <property type="match status" value="1"/>
</dbReference>
<sequence>MLVHIPNVLTPDELRHCRQTLEQASWLDGKVTAGQQSAKAKHNLQVPQDCEASRELGEIVLRALGRNPVFNSAALPLRVFPPLFNRYDVGMKFGAHVDNAIRPIPESGFRIRTDVSSTLFITGPDEYDGGELVIQDTYGEQRVKLPAGDMVLYPSTSLHRVSEVTRGSRWASFFWSQSMVRDDTKRALLYDFDRSIIETRKALPDDHPGVLGLTSTYHNLLRQWAEL</sequence>
<comment type="cofactor">
    <cofactor evidence="1 7">
        <name>L-ascorbate</name>
        <dbReference type="ChEBI" id="CHEBI:38290"/>
    </cofactor>
</comment>
<dbReference type="PANTHER" id="PTHR41536:SF1">
    <property type="entry name" value="PKHD-TYPE HYDROXYLASE YBIX"/>
    <property type="match status" value="1"/>
</dbReference>
<dbReference type="GO" id="GO:0016706">
    <property type="term" value="F:2-oxoglutarate-dependent dioxygenase activity"/>
    <property type="evidence" value="ECO:0007669"/>
    <property type="project" value="UniProtKB-UniRule"/>
</dbReference>